<evidence type="ECO:0000313" key="3">
    <source>
        <dbReference type="EMBL" id="GFM33960.1"/>
    </source>
</evidence>
<keyword evidence="1" id="KW-0472">Membrane</keyword>
<evidence type="ECO:0000259" key="2">
    <source>
        <dbReference type="Pfam" id="PF01578"/>
    </source>
</evidence>
<dbReference type="AlphaFoldDB" id="A0A7J0BJV8"/>
<comment type="caution">
    <text evidence="3">The sequence shown here is derived from an EMBL/GenBank/DDBJ whole genome shotgun (WGS) entry which is preliminary data.</text>
</comment>
<gene>
    <name evidence="3" type="ORF">DSM101010T_23250</name>
</gene>
<accession>A0A7J0BJV8</accession>
<dbReference type="Pfam" id="PF01578">
    <property type="entry name" value="Cytochrom_C_asm"/>
    <property type="match status" value="1"/>
</dbReference>
<feature type="transmembrane region" description="Helical" evidence="1">
    <location>
        <begin position="182"/>
        <end position="205"/>
    </location>
</feature>
<dbReference type="PANTHER" id="PTHR38034:SF1">
    <property type="entry name" value="INNER MEMBRANE PROTEIN YPJD"/>
    <property type="match status" value="1"/>
</dbReference>
<dbReference type="InterPro" id="IPR052372">
    <property type="entry name" value="YpjD/HemX"/>
</dbReference>
<proteinExistence type="predicted"/>
<sequence>MNLSELFSLLIIVLYALGTLLIIAGTVLRKDQLKKLSNWSAVAGFALHSGMLLFAMMGSDFDLSKGYYIQFLSWSLLFIYFFLWWRMRLSFLGLTASPLAMLLFIGSFTLTTVQGKLPEEWTGMFFGLHIGTLFLSFGLLAMAFGAGLIFIRLERKIKTKEQLTDFDKDMPALATFDRVNHVAVMAGFPLYTIGMASGFIWARLAWGRLLSADPKEIVSIFVWFVFAWLFHQRLAAGWRGRKAAKAVIWLFAISVFSLIGINVFMPTHHSFIQ</sequence>
<feature type="transmembrane region" description="Helical" evidence="1">
    <location>
        <begin position="125"/>
        <end position="151"/>
    </location>
</feature>
<dbReference type="InterPro" id="IPR002541">
    <property type="entry name" value="Cyt_c_assembly"/>
</dbReference>
<organism evidence="3 4">
    <name type="scientific">Desulfovibrio subterraneus</name>
    <dbReference type="NCBI Taxonomy" id="2718620"/>
    <lineage>
        <taxon>Bacteria</taxon>
        <taxon>Pseudomonadati</taxon>
        <taxon>Thermodesulfobacteriota</taxon>
        <taxon>Desulfovibrionia</taxon>
        <taxon>Desulfovibrionales</taxon>
        <taxon>Desulfovibrionaceae</taxon>
        <taxon>Desulfovibrio</taxon>
    </lineage>
</organism>
<feature type="transmembrane region" description="Helical" evidence="1">
    <location>
        <begin position="92"/>
        <end position="113"/>
    </location>
</feature>
<keyword evidence="1" id="KW-0812">Transmembrane</keyword>
<reference evidence="3 4" key="1">
    <citation type="submission" date="2020-05" db="EMBL/GenBank/DDBJ databases">
        <title>Draft genome sequence of Desulfovibrio sp. strain HN2T.</title>
        <authorList>
            <person name="Ueno A."/>
            <person name="Tamazawa S."/>
            <person name="Tamamura S."/>
            <person name="Murakami T."/>
            <person name="Kiyama T."/>
            <person name="Inomata H."/>
            <person name="Amano Y."/>
            <person name="Miyakawa K."/>
            <person name="Tamaki H."/>
            <person name="Naganuma T."/>
            <person name="Kaneko K."/>
        </authorList>
    </citation>
    <scope>NUCLEOTIDE SEQUENCE [LARGE SCALE GENOMIC DNA]</scope>
    <source>
        <strain evidence="3 4">HN2</strain>
    </source>
</reference>
<feature type="domain" description="Cytochrome c assembly protein" evidence="2">
    <location>
        <begin position="70"/>
        <end position="264"/>
    </location>
</feature>
<keyword evidence="1" id="KW-1133">Transmembrane helix</keyword>
<protein>
    <submittedName>
        <fullName evidence="3">Cytochrome c assembly protein</fullName>
    </submittedName>
</protein>
<evidence type="ECO:0000313" key="4">
    <source>
        <dbReference type="Proteomes" id="UP000503840"/>
    </source>
</evidence>
<keyword evidence="4" id="KW-1185">Reference proteome</keyword>
<dbReference type="GO" id="GO:0020037">
    <property type="term" value="F:heme binding"/>
    <property type="evidence" value="ECO:0007669"/>
    <property type="project" value="InterPro"/>
</dbReference>
<feature type="transmembrane region" description="Helical" evidence="1">
    <location>
        <begin position="217"/>
        <end position="234"/>
    </location>
</feature>
<dbReference type="RefSeq" id="WP_174405602.1">
    <property type="nucleotide sequence ID" value="NZ_BLVO01000013.1"/>
</dbReference>
<dbReference type="GO" id="GO:0017004">
    <property type="term" value="P:cytochrome complex assembly"/>
    <property type="evidence" value="ECO:0007669"/>
    <property type="project" value="InterPro"/>
</dbReference>
<feature type="transmembrane region" description="Helical" evidence="1">
    <location>
        <begin position="6"/>
        <end position="24"/>
    </location>
</feature>
<feature type="transmembrane region" description="Helical" evidence="1">
    <location>
        <begin position="36"/>
        <end position="55"/>
    </location>
</feature>
<feature type="transmembrane region" description="Helical" evidence="1">
    <location>
        <begin position="67"/>
        <end position="85"/>
    </location>
</feature>
<feature type="transmembrane region" description="Helical" evidence="1">
    <location>
        <begin position="246"/>
        <end position="265"/>
    </location>
</feature>
<evidence type="ECO:0000256" key="1">
    <source>
        <dbReference type="SAM" id="Phobius"/>
    </source>
</evidence>
<dbReference type="Proteomes" id="UP000503840">
    <property type="component" value="Unassembled WGS sequence"/>
</dbReference>
<name>A0A7J0BJV8_9BACT</name>
<dbReference type="EMBL" id="BLVO01000013">
    <property type="protein sequence ID" value="GFM33960.1"/>
    <property type="molecule type" value="Genomic_DNA"/>
</dbReference>
<dbReference type="PANTHER" id="PTHR38034">
    <property type="entry name" value="INNER MEMBRANE PROTEIN YPJD"/>
    <property type="match status" value="1"/>
</dbReference>